<sequence length="82" mass="9282">MFCVRTRNANQGVSDFDKGQIVANRHCSLSYHSIAVRVGLDPINVSRIGNRWFQDDNTESRAGSQRPLSLAVEKTDMFPTWL</sequence>
<protein>
    <submittedName>
        <fullName evidence="1">Uncharacterized protein</fullName>
    </submittedName>
</protein>
<name>A0A8X6VMX5_TRICX</name>
<organism evidence="1 2">
    <name type="scientific">Trichonephila clavipes</name>
    <name type="common">Golden silk orbweaver</name>
    <name type="synonym">Nephila clavipes</name>
    <dbReference type="NCBI Taxonomy" id="2585209"/>
    <lineage>
        <taxon>Eukaryota</taxon>
        <taxon>Metazoa</taxon>
        <taxon>Ecdysozoa</taxon>
        <taxon>Arthropoda</taxon>
        <taxon>Chelicerata</taxon>
        <taxon>Arachnida</taxon>
        <taxon>Araneae</taxon>
        <taxon>Araneomorphae</taxon>
        <taxon>Entelegynae</taxon>
        <taxon>Araneoidea</taxon>
        <taxon>Nephilidae</taxon>
        <taxon>Trichonephila</taxon>
    </lineage>
</organism>
<reference evidence="1" key="1">
    <citation type="submission" date="2020-08" db="EMBL/GenBank/DDBJ databases">
        <title>Multicomponent nature underlies the extraordinary mechanical properties of spider dragline silk.</title>
        <authorList>
            <person name="Kono N."/>
            <person name="Nakamura H."/>
            <person name="Mori M."/>
            <person name="Yoshida Y."/>
            <person name="Ohtoshi R."/>
            <person name="Malay A.D."/>
            <person name="Moran D.A.P."/>
            <person name="Tomita M."/>
            <person name="Numata K."/>
            <person name="Arakawa K."/>
        </authorList>
    </citation>
    <scope>NUCLEOTIDE SEQUENCE</scope>
</reference>
<evidence type="ECO:0000313" key="2">
    <source>
        <dbReference type="Proteomes" id="UP000887159"/>
    </source>
</evidence>
<dbReference type="Proteomes" id="UP000887159">
    <property type="component" value="Unassembled WGS sequence"/>
</dbReference>
<accession>A0A8X6VMX5</accession>
<comment type="caution">
    <text evidence="1">The sequence shown here is derived from an EMBL/GenBank/DDBJ whole genome shotgun (WGS) entry which is preliminary data.</text>
</comment>
<evidence type="ECO:0000313" key="1">
    <source>
        <dbReference type="EMBL" id="GFY12545.1"/>
    </source>
</evidence>
<keyword evidence="2" id="KW-1185">Reference proteome</keyword>
<dbReference type="EMBL" id="BMAU01021315">
    <property type="protein sequence ID" value="GFY12545.1"/>
    <property type="molecule type" value="Genomic_DNA"/>
</dbReference>
<dbReference type="AlphaFoldDB" id="A0A8X6VMX5"/>
<gene>
    <name evidence="1" type="ORF">TNCV_2447361</name>
</gene>
<proteinExistence type="predicted"/>